<dbReference type="InterPro" id="IPR053151">
    <property type="entry name" value="RNase_H-like"/>
</dbReference>
<gene>
    <name evidence="2" type="ORF">Sango_1746900</name>
</gene>
<dbReference type="Pfam" id="PF00078">
    <property type="entry name" value="RVT_1"/>
    <property type="match status" value="1"/>
</dbReference>
<dbReference type="PANTHER" id="PTHR47723">
    <property type="entry name" value="OS05G0353850 PROTEIN"/>
    <property type="match status" value="1"/>
</dbReference>
<dbReference type="AlphaFoldDB" id="A0AAE1WMD0"/>
<evidence type="ECO:0000313" key="2">
    <source>
        <dbReference type="EMBL" id="KAK4395926.1"/>
    </source>
</evidence>
<sequence length="406" mass="46062">MQKIFDDMLHKNVECYVDDLVVNSKKRENHFHDLRKVFERLRRYQLKMNPSKCAFGVTYGKFLGFIVRQRGIEIEQAKIDAILLEPRNIHELKSLQGKLAYLRRLQAIDSELYTYLPQDIVRGISRQSRHGRLFDKPHLSGSYWQMSDTVPCGQQFQFSCGGFSKIEFQWMRGCNKRDSTFHLNRNAAKYCGVPFSTNGIILEVQCQLHTLYAARTLTSTQWKGDLHRAGIVGFIFCQTVPRAPSIVRWHALPLSWFKLNTYGSSFRNPDLAGVAGIIRDSDGHVHLAYQVALGTGTSVLAELTAVWRGLELALTHSLAPLVVEVDATALISLLQSRISGKEANGAANHLAKEAASLQLTRVLHHNHITGVFRGILCLDRRGVPHLRRGGDGFTTWTRSFWRRFCG</sequence>
<reference evidence="2" key="2">
    <citation type="journal article" date="2024" name="Plant">
        <title>Genomic evolution and insights into agronomic trait innovations of Sesamum species.</title>
        <authorList>
            <person name="Miao H."/>
            <person name="Wang L."/>
            <person name="Qu L."/>
            <person name="Liu H."/>
            <person name="Sun Y."/>
            <person name="Le M."/>
            <person name="Wang Q."/>
            <person name="Wei S."/>
            <person name="Zheng Y."/>
            <person name="Lin W."/>
            <person name="Duan Y."/>
            <person name="Cao H."/>
            <person name="Xiong S."/>
            <person name="Wang X."/>
            <person name="Wei L."/>
            <person name="Li C."/>
            <person name="Ma Q."/>
            <person name="Ju M."/>
            <person name="Zhao R."/>
            <person name="Li G."/>
            <person name="Mu C."/>
            <person name="Tian Q."/>
            <person name="Mei H."/>
            <person name="Zhang T."/>
            <person name="Gao T."/>
            <person name="Zhang H."/>
        </authorList>
    </citation>
    <scope>NUCLEOTIDE SEQUENCE</scope>
    <source>
        <strain evidence="2">K16</strain>
    </source>
</reference>
<name>A0AAE1WMD0_9LAMI</name>
<dbReference type="InterPro" id="IPR002156">
    <property type="entry name" value="RNaseH_domain"/>
</dbReference>
<evidence type="ECO:0000313" key="3">
    <source>
        <dbReference type="Proteomes" id="UP001289374"/>
    </source>
</evidence>
<proteinExistence type="predicted"/>
<comment type="caution">
    <text evidence="2">The sequence shown here is derived from an EMBL/GenBank/DDBJ whole genome shotgun (WGS) entry which is preliminary data.</text>
</comment>
<evidence type="ECO:0000259" key="1">
    <source>
        <dbReference type="PROSITE" id="PS50878"/>
    </source>
</evidence>
<dbReference type="InterPro" id="IPR043128">
    <property type="entry name" value="Rev_trsase/Diguanyl_cyclase"/>
</dbReference>
<dbReference type="SUPFAM" id="SSF56672">
    <property type="entry name" value="DNA/RNA polymerases"/>
    <property type="match status" value="1"/>
</dbReference>
<reference evidence="2" key="1">
    <citation type="submission" date="2020-06" db="EMBL/GenBank/DDBJ databases">
        <authorList>
            <person name="Li T."/>
            <person name="Hu X."/>
            <person name="Zhang T."/>
            <person name="Song X."/>
            <person name="Zhang H."/>
            <person name="Dai N."/>
            <person name="Sheng W."/>
            <person name="Hou X."/>
            <person name="Wei L."/>
        </authorList>
    </citation>
    <scope>NUCLEOTIDE SEQUENCE</scope>
    <source>
        <strain evidence="2">K16</strain>
        <tissue evidence="2">Leaf</tissue>
    </source>
</reference>
<protein>
    <recommendedName>
        <fullName evidence="1">Reverse transcriptase domain-containing protein</fullName>
    </recommendedName>
</protein>
<dbReference type="CDD" id="cd01647">
    <property type="entry name" value="RT_LTR"/>
    <property type="match status" value="1"/>
</dbReference>
<dbReference type="Gene3D" id="3.30.70.270">
    <property type="match status" value="1"/>
</dbReference>
<dbReference type="InterPro" id="IPR036397">
    <property type="entry name" value="RNaseH_sf"/>
</dbReference>
<accession>A0AAE1WMD0</accession>
<dbReference type="GO" id="GO:0003676">
    <property type="term" value="F:nucleic acid binding"/>
    <property type="evidence" value="ECO:0007669"/>
    <property type="project" value="InterPro"/>
</dbReference>
<dbReference type="InterPro" id="IPR012337">
    <property type="entry name" value="RNaseH-like_sf"/>
</dbReference>
<dbReference type="SUPFAM" id="SSF53098">
    <property type="entry name" value="Ribonuclease H-like"/>
    <property type="match status" value="1"/>
</dbReference>
<dbReference type="InterPro" id="IPR000477">
    <property type="entry name" value="RT_dom"/>
</dbReference>
<dbReference type="PANTHER" id="PTHR47723:SF23">
    <property type="entry name" value="REVERSE TRANSCRIPTASE-LIKE PROTEIN"/>
    <property type="match status" value="1"/>
</dbReference>
<dbReference type="InterPro" id="IPR044730">
    <property type="entry name" value="RNase_H-like_dom_plant"/>
</dbReference>
<organism evidence="2 3">
    <name type="scientific">Sesamum angolense</name>
    <dbReference type="NCBI Taxonomy" id="2727404"/>
    <lineage>
        <taxon>Eukaryota</taxon>
        <taxon>Viridiplantae</taxon>
        <taxon>Streptophyta</taxon>
        <taxon>Embryophyta</taxon>
        <taxon>Tracheophyta</taxon>
        <taxon>Spermatophyta</taxon>
        <taxon>Magnoliopsida</taxon>
        <taxon>eudicotyledons</taxon>
        <taxon>Gunneridae</taxon>
        <taxon>Pentapetalae</taxon>
        <taxon>asterids</taxon>
        <taxon>lamiids</taxon>
        <taxon>Lamiales</taxon>
        <taxon>Pedaliaceae</taxon>
        <taxon>Sesamum</taxon>
    </lineage>
</organism>
<keyword evidence="3" id="KW-1185">Reference proteome</keyword>
<dbReference type="GO" id="GO:0004523">
    <property type="term" value="F:RNA-DNA hybrid ribonuclease activity"/>
    <property type="evidence" value="ECO:0007669"/>
    <property type="project" value="InterPro"/>
</dbReference>
<dbReference type="Proteomes" id="UP001289374">
    <property type="component" value="Unassembled WGS sequence"/>
</dbReference>
<dbReference type="CDD" id="cd06222">
    <property type="entry name" value="RNase_H_like"/>
    <property type="match status" value="1"/>
</dbReference>
<dbReference type="Pfam" id="PF13456">
    <property type="entry name" value="RVT_3"/>
    <property type="match status" value="1"/>
</dbReference>
<dbReference type="Gene3D" id="3.30.420.10">
    <property type="entry name" value="Ribonuclease H-like superfamily/Ribonuclease H"/>
    <property type="match status" value="1"/>
</dbReference>
<dbReference type="PROSITE" id="PS50878">
    <property type="entry name" value="RT_POL"/>
    <property type="match status" value="1"/>
</dbReference>
<dbReference type="InterPro" id="IPR043502">
    <property type="entry name" value="DNA/RNA_pol_sf"/>
</dbReference>
<feature type="domain" description="Reverse transcriptase" evidence="1">
    <location>
        <begin position="1"/>
        <end position="67"/>
    </location>
</feature>
<dbReference type="EMBL" id="JACGWL010000009">
    <property type="protein sequence ID" value="KAK4395926.1"/>
    <property type="molecule type" value="Genomic_DNA"/>
</dbReference>